<name>A0A6C0AW25_9ZZZZ</name>
<dbReference type="EC" id="2.7.7.23" evidence="1"/>
<dbReference type="InterPro" id="IPR005835">
    <property type="entry name" value="NTP_transferase_dom"/>
</dbReference>
<dbReference type="SUPFAM" id="SSF53448">
    <property type="entry name" value="Nucleotide-diphospho-sugar transferases"/>
    <property type="match status" value="1"/>
</dbReference>
<dbReference type="AlphaFoldDB" id="A0A6C0AW25"/>
<evidence type="ECO:0000256" key="3">
    <source>
        <dbReference type="ARBA" id="ARBA00022695"/>
    </source>
</evidence>
<keyword evidence="2" id="KW-0808">Transferase</keyword>
<dbReference type="InterPro" id="IPR050065">
    <property type="entry name" value="GlmU-like"/>
</dbReference>
<dbReference type="PANTHER" id="PTHR43584:SF3">
    <property type="entry name" value="BIFUNCTIONAL PROTEIN GLMU"/>
    <property type="match status" value="1"/>
</dbReference>
<accession>A0A6C0AW25</accession>
<proteinExistence type="predicted"/>
<comment type="catalytic activity">
    <reaction evidence="4">
        <text>N-acetyl-alpha-D-glucosamine 1-phosphate + UTP + H(+) = UDP-N-acetyl-alpha-D-glucosamine + diphosphate</text>
        <dbReference type="Rhea" id="RHEA:13509"/>
        <dbReference type="ChEBI" id="CHEBI:15378"/>
        <dbReference type="ChEBI" id="CHEBI:33019"/>
        <dbReference type="ChEBI" id="CHEBI:46398"/>
        <dbReference type="ChEBI" id="CHEBI:57705"/>
        <dbReference type="ChEBI" id="CHEBI:57776"/>
        <dbReference type="EC" id="2.7.7.23"/>
    </reaction>
</comment>
<dbReference type="InterPro" id="IPR029044">
    <property type="entry name" value="Nucleotide-diphossugar_trans"/>
</dbReference>
<evidence type="ECO:0000259" key="5">
    <source>
        <dbReference type="Pfam" id="PF00483"/>
    </source>
</evidence>
<dbReference type="PANTHER" id="PTHR43584">
    <property type="entry name" value="NUCLEOTIDYL TRANSFERASE"/>
    <property type="match status" value="1"/>
</dbReference>
<organism evidence="6">
    <name type="scientific">viral metagenome</name>
    <dbReference type="NCBI Taxonomy" id="1070528"/>
    <lineage>
        <taxon>unclassified sequences</taxon>
        <taxon>metagenomes</taxon>
        <taxon>organismal metagenomes</taxon>
    </lineage>
</organism>
<dbReference type="GO" id="GO:0003977">
    <property type="term" value="F:UDP-N-acetylglucosamine diphosphorylase activity"/>
    <property type="evidence" value="ECO:0007669"/>
    <property type="project" value="UniProtKB-EC"/>
</dbReference>
<evidence type="ECO:0000256" key="2">
    <source>
        <dbReference type="ARBA" id="ARBA00022679"/>
    </source>
</evidence>
<reference evidence="6" key="1">
    <citation type="journal article" date="2020" name="Nature">
        <title>Giant virus diversity and host interactions through global metagenomics.</title>
        <authorList>
            <person name="Schulz F."/>
            <person name="Roux S."/>
            <person name="Paez-Espino D."/>
            <person name="Jungbluth S."/>
            <person name="Walsh D.A."/>
            <person name="Denef V.J."/>
            <person name="McMahon K.D."/>
            <person name="Konstantinidis K.T."/>
            <person name="Eloe-Fadrosh E.A."/>
            <person name="Kyrpides N.C."/>
            <person name="Woyke T."/>
        </authorList>
    </citation>
    <scope>NUCLEOTIDE SEQUENCE</scope>
    <source>
        <strain evidence="6">GVMAG-S-ERX555943-30</strain>
    </source>
</reference>
<keyword evidence="3" id="KW-0548">Nucleotidyltransferase</keyword>
<protein>
    <recommendedName>
        <fullName evidence="1">UDP-N-acetylglucosamine diphosphorylase</fullName>
        <ecNumber evidence="1">2.7.7.23</ecNumber>
    </recommendedName>
</protein>
<dbReference type="Gene3D" id="3.90.550.10">
    <property type="entry name" value="Spore Coat Polysaccharide Biosynthesis Protein SpsA, Chain A"/>
    <property type="match status" value="1"/>
</dbReference>
<evidence type="ECO:0000256" key="1">
    <source>
        <dbReference type="ARBA" id="ARBA00012457"/>
    </source>
</evidence>
<sequence>MDIVPIILAGGDGKRMNSSIPKVLHHIIGVPMVVRVIQSAMLLHPCKIIIVVGKHRAIIQKTVEEYISDTSLLCYVEQTTPMGTGHALMCCQDELQKTPNAKCLILSGDVPLIKTNMLEELVSNGHKTTLVTTEMKNPFGYGRIVTNNGTFQKIVEEKDASLQEKRINMVNAGIYCIISSYLLSHLSKLSNNNANKEYYLTDIIEIIRVHENEQIYLHIIHPDEQFQIRGVNTQEQLVELEEYVI</sequence>
<evidence type="ECO:0000256" key="4">
    <source>
        <dbReference type="ARBA" id="ARBA00048493"/>
    </source>
</evidence>
<dbReference type="Pfam" id="PF00483">
    <property type="entry name" value="NTP_transferase"/>
    <property type="match status" value="1"/>
</dbReference>
<dbReference type="EMBL" id="MN738756">
    <property type="protein sequence ID" value="QHS83445.1"/>
    <property type="molecule type" value="Genomic_DNA"/>
</dbReference>
<evidence type="ECO:0000313" key="6">
    <source>
        <dbReference type="EMBL" id="QHS83445.1"/>
    </source>
</evidence>
<dbReference type="CDD" id="cd02540">
    <property type="entry name" value="GT2_GlmU_N_bac"/>
    <property type="match status" value="1"/>
</dbReference>
<feature type="domain" description="Nucleotidyl transferase" evidence="5">
    <location>
        <begin position="5"/>
        <end position="215"/>
    </location>
</feature>